<dbReference type="NCBIfam" id="NF008729">
    <property type="entry name" value="PRK11747.1"/>
    <property type="match status" value="1"/>
</dbReference>
<comment type="function">
    <text evidence="6">DNA-dependent ATPase and 5'-3' DNA helicase. Unwinds D-loops, R-loops, forked DNA and G-quadruplex DNA.</text>
</comment>
<dbReference type="GO" id="GO:0043139">
    <property type="term" value="F:5'-3' DNA helicase activity"/>
    <property type="evidence" value="ECO:0007669"/>
    <property type="project" value="UniProtKB-UniRule"/>
</dbReference>
<gene>
    <name evidence="6 8" type="primary">dinG</name>
    <name evidence="8" type="ORF">O0V09_16000</name>
</gene>
<dbReference type="GO" id="GO:0006281">
    <property type="term" value="P:DNA repair"/>
    <property type="evidence" value="ECO:0007669"/>
    <property type="project" value="TreeGrafter"/>
</dbReference>
<dbReference type="InterPro" id="IPR039000">
    <property type="entry name" value="DinG_proteobact"/>
</dbReference>
<keyword evidence="2 6" id="KW-0547">Nucleotide-binding</keyword>
<protein>
    <recommendedName>
        <fullName evidence="6">ATP-dependent DNA helicase DinG</fullName>
        <ecNumber evidence="6">5.6.2.3</ecNumber>
    </recommendedName>
    <alternativeName>
        <fullName evidence="6">DNA 5'-3' helicase DinG</fullName>
    </alternativeName>
</protein>
<keyword evidence="6" id="KW-0413">Isomerase</keyword>
<comment type="catalytic activity">
    <reaction evidence="6">
        <text>ATP + H2O = ADP + phosphate + H(+)</text>
        <dbReference type="Rhea" id="RHEA:13065"/>
        <dbReference type="ChEBI" id="CHEBI:15377"/>
        <dbReference type="ChEBI" id="CHEBI:15378"/>
        <dbReference type="ChEBI" id="CHEBI:30616"/>
        <dbReference type="ChEBI" id="CHEBI:43474"/>
        <dbReference type="ChEBI" id="CHEBI:456216"/>
        <dbReference type="EC" id="5.6.2.3"/>
    </reaction>
</comment>
<dbReference type="PROSITE" id="PS51193">
    <property type="entry name" value="HELICASE_ATP_BIND_2"/>
    <property type="match status" value="1"/>
</dbReference>
<evidence type="ECO:0000256" key="5">
    <source>
        <dbReference type="ARBA" id="ARBA00023125"/>
    </source>
</evidence>
<feature type="binding site" evidence="6">
    <location>
        <position position="209"/>
    </location>
    <ligand>
        <name>[4Fe-4S] cluster</name>
        <dbReference type="ChEBI" id="CHEBI:49883"/>
    </ligand>
</feature>
<dbReference type="Gene3D" id="3.40.50.300">
    <property type="entry name" value="P-loop containing nucleotide triphosphate hydrolases"/>
    <property type="match status" value="2"/>
</dbReference>
<feature type="binding site" evidence="6">
    <location>
        <position position="129"/>
    </location>
    <ligand>
        <name>[4Fe-4S] cluster</name>
        <dbReference type="ChEBI" id="CHEBI:49883"/>
    </ligand>
</feature>
<dbReference type="FunFam" id="3.40.50.300:FF:000437">
    <property type="entry name" value="ATP-dependent DNA helicase DinG"/>
    <property type="match status" value="1"/>
</dbReference>
<evidence type="ECO:0000256" key="3">
    <source>
        <dbReference type="ARBA" id="ARBA00022801"/>
    </source>
</evidence>
<dbReference type="PANTHER" id="PTHR11472">
    <property type="entry name" value="DNA REPAIR DEAD HELICASE RAD3/XP-D SUBFAMILY MEMBER"/>
    <property type="match status" value="1"/>
</dbReference>
<feature type="domain" description="Helicase ATP-binding" evidence="7">
    <location>
        <begin position="15"/>
        <end position="312"/>
    </location>
</feature>
<keyword evidence="1 6" id="KW-0004">4Fe-4S</keyword>
<dbReference type="SUPFAM" id="SSF52540">
    <property type="entry name" value="P-loop containing nucleoside triphosphate hydrolases"/>
    <property type="match status" value="1"/>
</dbReference>
<evidence type="ECO:0000313" key="8">
    <source>
        <dbReference type="EMBL" id="MCZ0866715.1"/>
    </source>
</evidence>
<keyword evidence="4 6" id="KW-0067">ATP-binding</keyword>
<dbReference type="SMART" id="SM00491">
    <property type="entry name" value="HELICc2"/>
    <property type="match status" value="1"/>
</dbReference>
<dbReference type="InterPro" id="IPR045028">
    <property type="entry name" value="DinG/Rad3-like"/>
</dbReference>
<keyword evidence="9" id="KW-1185">Reference proteome</keyword>
<reference evidence="8 9" key="1">
    <citation type="submission" date="2022-12" db="EMBL/GenBank/DDBJ databases">
        <title>Dasania phycosphaerae sp. nov., isolated from particulate material of the south coast of Korea.</title>
        <authorList>
            <person name="Jiang Y."/>
        </authorList>
    </citation>
    <scope>NUCLEOTIDE SEQUENCE [LARGE SCALE GENOMIC DNA]</scope>
    <source>
        <strain evidence="8 9">GY-19</strain>
    </source>
</reference>
<dbReference type="InterPro" id="IPR014013">
    <property type="entry name" value="Helic_SF1/SF2_ATP-bd_DinG/Rad3"/>
</dbReference>
<dbReference type="EC" id="5.6.2.3" evidence="6"/>
<sequence>MLTDELKAEIQGAYRHLLDSKSLKPRLGQRLMMAEVARTLAGADMDANGHREGSAKVCVAEAGTGTGKTIAYTLSAIPIAKALDKTLIISTATVALQEQVVHKDLPDILQHSGLHFTFALAKGRGRYLCLSKLDSLLQGTNSNHQSLALYPDEMQQQVQAQDQKVYDAMLNSLSTGDWDGDRDNWPDELEVSLWSRVTTDHAQCTGRRCPNIRQCYFYKGREALDKVDVIVANHDLVLADLSLGGGAILPDPEDCIYIFDEGHHLPEKAINHFSQFSRVRSTERWLDQGAKALAKAAPELSTTTANQYIQRLPAIMDSLKQQLGMLFNHLEANVQTQPDQRGAIPYHRFAQGIVPEPLRLAAQELAGGFRDMHDLLDKACNILEEAINTQEHGITGPEAEAWYSSFSMLRSRAEGNQHLWQDYSGATAVEEPPQGRWVAVVEGAGGQLDFEVSSSPILAANTLQRYLWSRCFSAVVTSATITALGSFERFMMRAGTPADAAYIVVPSPFNHAEAGELVVPAMRSEPSNADAHTEELIELLPQILAADSGSLVLFSSKRQLENVYDGLPLVWRQKILRQSDYSKQEVLRRHRAAIDDKQQSILFGLASFAEGVDLPGDYCSHVVIAKIPFAVPDQPVEAALSEWIELRGGNPFMDISVPDASLRLIQASGRLLRTESDSGKVTLLDRRVVSKRYGRALLDALPPFRHSLG</sequence>
<evidence type="ECO:0000256" key="4">
    <source>
        <dbReference type="ARBA" id="ARBA00022840"/>
    </source>
</evidence>
<dbReference type="GO" id="GO:0005524">
    <property type="term" value="F:ATP binding"/>
    <property type="evidence" value="ECO:0007669"/>
    <property type="project" value="UniProtKB-UniRule"/>
</dbReference>
<name>A0A9J6RQ66_9GAMM</name>
<evidence type="ECO:0000256" key="2">
    <source>
        <dbReference type="ARBA" id="ARBA00022741"/>
    </source>
</evidence>
<evidence type="ECO:0000313" key="9">
    <source>
        <dbReference type="Proteomes" id="UP001069090"/>
    </source>
</evidence>
<dbReference type="Proteomes" id="UP001069090">
    <property type="component" value="Unassembled WGS sequence"/>
</dbReference>
<feature type="binding site" evidence="6">
    <location>
        <position position="215"/>
    </location>
    <ligand>
        <name>[4Fe-4S] cluster</name>
        <dbReference type="ChEBI" id="CHEBI:49883"/>
    </ligand>
</feature>
<dbReference type="InterPro" id="IPR027417">
    <property type="entry name" value="P-loop_NTPase"/>
</dbReference>
<dbReference type="AlphaFoldDB" id="A0A9J6RQ66"/>
<comment type="similarity">
    <text evidence="6">Belongs to the helicase family. DinG subfamily. Type 1 sub-subfamily.</text>
</comment>
<keyword evidence="6" id="KW-0479">Metal-binding</keyword>
<dbReference type="HAMAP" id="MF_02205">
    <property type="entry name" value="DinG_proteobact"/>
    <property type="match status" value="1"/>
</dbReference>
<dbReference type="GO" id="GO:0003677">
    <property type="term" value="F:DNA binding"/>
    <property type="evidence" value="ECO:0007669"/>
    <property type="project" value="UniProtKB-UniRule"/>
</dbReference>
<keyword evidence="6 8" id="KW-0347">Helicase</keyword>
<dbReference type="RefSeq" id="WP_258332744.1">
    <property type="nucleotide sequence ID" value="NZ_JAPTGG010000015.1"/>
</dbReference>
<dbReference type="GO" id="GO:0009432">
    <property type="term" value="P:SOS response"/>
    <property type="evidence" value="ECO:0007669"/>
    <property type="project" value="TreeGrafter"/>
</dbReference>
<dbReference type="GO" id="GO:0051539">
    <property type="term" value="F:4 iron, 4 sulfur cluster binding"/>
    <property type="evidence" value="ECO:0007669"/>
    <property type="project" value="UniProtKB-UniRule"/>
</dbReference>
<comment type="cofactor">
    <cofactor evidence="6">
        <name>[4Fe-4S] cluster</name>
        <dbReference type="ChEBI" id="CHEBI:49883"/>
    </cofactor>
    <text evidence="6">Binds 1 [4Fe-4S] cluster.</text>
</comment>
<keyword evidence="6" id="KW-0408">Iron</keyword>
<keyword evidence="5 6" id="KW-0238">DNA-binding</keyword>
<dbReference type="Pfam" id="PF13307">
    <property type="entry name" value="Helicase_C_2"/>
    <property type="match status" value="1"/>
</dbReference>
<evidence type="ECO:0000256" key="6">
    <source>
        <dbReference type="HAMAP-Rule" id="MF_02205"/>
    </source>
</evidence>
<evidence type="ECO:0000259" key="7">
    <source>
        <dbReference type="PROSITE" id="PS51193"/>
    </source>
</evidence>
<organism evidence="8 9">
    <name type="scientific">Dasania phycosphaerae</name>
    <dbReference type="NCBI Taxonomy" id="2950436"/>
    <lineage>
        <taxon>Bacteria</taxon>
        <taxon>Pseudomonadati</taxon>
        <taxon>Pseudomonadota</taxon>
        <taxon>Gammaproteobacteria</taxon>
        <taxon>Cellvibrionales</taxon>
        <taxon>Spongiibacteraceae</taxon>
        <taxon>Dasania</taxon>
    </lineage>
</organism>
<proteinExistence type="inferred from homology"/>
<comment type="caution">
    <text evidence="8">The sequence shown here is derived from an EMBL/GenBank/DDBJ whole genome shotgun (WGS) entry which is preliminary data.</text>
</comment>
<keyword evidence="6" id="KW-0411">Iron-sulfur</keyword>
<dbReference type="GO" id="GO:0046872">
    <property type="term" value="F:metal ion binding"/>
    <property type="evidence" value="ECO:0007669"/>
    <property type="project" value="UniProtKB-KW"/>
</dbReference>
<feature type="binding site" evidence="6">
    <location>
        <position position="204"/>
    </location>
    <ligand>
        <name>[4Fe-4S] cluster</name>
        <dbReference type="ChEBI" id="CHEBI:49883"/>
    </ligand>
</feature>
<dbReference type="PANTHER" id="PTHR11472:SF59">
    <property type="entry name" value="ATP-DEPENDENT DNA HELICASE DING"/>
    <property type="match status" value="1"/>
</dbReference>
<dbReference type="GO" id="GO:0033677">
    <property type="term" value="F:DNA/RNA helicase activity"/>
    <property type="evidence" value="ECO:0007669"/>
    <property type="project" value="TreeGrafter"/>
</dbReference>
<dbReference type="GO" id="GO:0016818">
    <property type="term" value="F:hydrolase activity, acting on acid anhydrides, in phosphorus-containing anhydrides"/>
    <property type="evidence" value="ECO:0007669"/>
    <property type="project" value="InterPro"/>
</dbReference>
<accession>A0A9J6RQ66</accession>
<keyword evidence="3 6" id="KW-0378">Hydrolase</keyword>
<evidence type="ECO:0000256" key="1">
    <source>
        <dbReference type="ARBA" id="ARBA00022485"/>
    </source>
</evidence>
<dbReference type="EMBL" id="JAPTGG010000015">
    <property type="protein sequence ID" value="MCZ0866715.1"/>
    <property type="molecule type" value="Genomic_DNA"/>
</dbReference>
<dbReference type="InterPro" id="IPR006555">
    <property type="entry name" value="ATP-dep_Helicase_C"/>
</dbReference>